<reference evidence="1 2" key="1">
    <citation type="submission" date="2016-10" db="EMBL/GenBank/DDBJ databases">
        <authorList>
            <person name="de Groot N.N."/>
        </authorList>
    </citation>
    <scope>NUCLEOTIDE SEQUENCE [LARGE SCALE GENOMIC DNA]</scope>
    <source>
        <strain evidence="1 2">R5</strain>
    </source>
</reference>
<dbReference type="EMBL" id="FMZW01000017">
    <property type="protein sequence ID" value="SDD93405.1"/>
    <property type="molecule type" value="Genomic_DNA"/>
</dbReference>
<dbReference type="AlphaFoldDB" id="A0A1G6YUT8"/>
<proteinExistence type="predicted"/>
<protein>
    <submittedName>
        <fullName evidence="1">Uncharacterized protein</fullName>
    </submittedName>
</protein>
<name>A0A1G6YUT8_9BRAD</name>
<dbReference type="RefSeq" id="WP_092083967.1">
    <property type="nucleotide sequence ID" value="NZ_FMZW01000017.1"/>
</dbReference>
<gene>
    <name evidence="1" type="ORF">SAMN05216337_101782</name>
</gene>
<sequence length="100" mass="11402">MSAEIHQLFAPRTFVRIYRMPERLIEGYCFGGGVPITFTNVDWFEAIIAEGRAPLVAFIRGKTYYSPSESYLVIGDHPDFTFTIKPGQQFEPSPAEERKP</sequence>
<organism evidence="1 2">
    <name type="scientific">Bradyrhizobium brasilense</name>
    <dbReference type="NCBI Taxonomy" id="1419277"/>
    <lineage>
        <taxon>Bacteria</taxon>
        <taxon>Pseudomonadati</taxon>
        <taxon>Pseudomonadota</taxon>
        <taxon>Alphaproteobacteria</taxon>
        <taxon>Hyphomicrobiales</taxon>
        <taxon>Nitrobacteraceae</taxon>
        <taxon>Bradyrhizobium</taxon>
    </lineage>
</organism>
<evidence type="ECO:0000313" key="1">
    <source>
        <dbReference type="EMBL" id="SDD93405.1"/>
    </source>
</evidence>
<evidence type="ECO:0000313" key="2">
    <source>
        <dbReference type="Proteomes" id="UP000199245"/>
    </source>
</evidence>
<dbReference type="Proteomes" id="UP000199245">
    <property type="component" value="Unassembled WGS sequence"/>
</dbReference>
<accession>A0A1G6YUT8</accession>